<organism evidence="2 3">
    <name type="scientific">Methanospirillum stamsii</name>
    <dbReference type="NCBI Taxonomy" id="1277351"/>
    <lineage>
        <taxon>Archaea</taxon>
        <taxon>Methanobacteriati</taxon>
        <taxon>Methanobacteriota</taxon>
        <taxon>Stenosarchaea group</taxon>
        <taxon>Methanomicrobia</taxon>
        <taxon>Methanomicrobiales</taxon>
        <taxon>Methanospirillaceae</taxon>
        <taxon>Methanospirillum</taxon>
    </lineage>
</organism>
<gene>
    <name evidence="2" type="ORF">DLD82_12855</name>
</gene>
<evidence type="ECO:0000313" key="3">
    <source>
        <dbReference type="Proteomes" id="UP000245934"/>
    </source>
</evidence>
<protein>
    <submittedName>
        <fullName evidence="2">VapC toxin family PIN domain ribonuclease</fullName>
    </submittedName>
</protein>
<dbReference type="InterPro" id="IPR002716">
    <property type="entry name" value="PIN_dom"/>
</dbReference>
<keyword evidence="3" id="KW-1185">Reference proteome</keyword>
<dbReference type="EMBL" id="QGMZ01000028">
    <property type="protein sequence ID" value="PWR71901.1"/>
    <property type="molecule type" value="Genomic_DNA"/>
</dbReference>
<evidence type="ECO:0000259" key="1">
    <source>
        <dbReference type="Pfam" id="PF01850"/>
    </source>
</evidence>
<dbReference type="SUPFAM" id="SSF88723">
    <property type="entry name" value="PIN domain-like"/>
    <property type="match status" value="1"/>
</dbReference>
<sequence>MLTSLFGLIDNGTYTAVTSELTLAEVLIKPLMDNNENLQMMYEEIMQSSDFLSLATIDRQILVEAARIRASSNAIHLPDAIHLATAQIHNCSCFITNDKRLKNNQPFQVIVISDFIEN</sequence>
<evidence type="ECO:0000313" key="2">
    <source>
        <dbReference type="EMBL" id="PWR71901.1"/>
    </source>
</evidence>
<dbReference type="Pfam" id="PF01850">
    <property type="entry name" value="PIN"/>
    <property type="match status" value="1"/>
</dbReference>
<feature type="domain" description="PIN" evidence="1">
    <location>
        <begin position="12"/>
        <end position="103"/>
    </location>
</feature>
<proteinExistence type="predicted"/>
<accession>A0A2V2N8J1</accession>
<dbReference type="Proteomes" id="UP000245934">
    <property type="component" value="Unassembled WGS sequence"/>
</dbReference>
<reference evidence="2 3" key="1">
    <citation type="submission" date="2018-05" db="EMBL/GenBank/DDBJ databases">
        <title>Draft genome of Methanospirillum stamsii Pt1.</title>
        <authorList>
            <person name="Dueholm M.S."/>
            <person name="Nielsen P.H."/>
            <person name="Bakmann L.F."/>
            <person name="Otzen D.E."/>
        </authorList>
    </citation>
    <scope>NUCLEOTIDE SEQUENCE [LARGE SCALE GENOMIC DNA]</scope>
    <source>
        <strain evidence="2 3">Pt1</strain>
    </source>
</reference>
<dbReference type="OrthoDB" id="381131at2157"/>
<comment type="caution">
    <text evidence="2">The sequence shown here is derived from an EMBL/GenBank/DDBJ whole genome shotgun (WGS) entry which is preliminary data.</text>
</comment>
<dbReference type="Gene3D" id="3.40.50.1010">
    <property type="entry name" value="5'-nuclease"/>
    <property type="match status" value="1"/>
</dbReference>
<dbReference type="InterPro" id="IPR029060">
    <property type="entry name" value="PIN-like_dom_sf"/>
</dbReference>
<dbReference type="RefSeq" id="WP_109941533.1">
    <property type="nucleotide sequence ID" value="NZ_CP176366.1"/>
</dbReference>
<dbReference type="GeneID" id="97610117"/>
<dbReference type="CDD" id="cd09854">
    <property type="entry name" value="PIN_VapC-like"/>
    <property type="match status" value="1"/>
</dbReference>
<name>A0A2V2N8J1_9EURY</name>
<dbReference type="AlphaFoldDB" id="A0A2V2N8J1"/>